<keyword evidence="2" id="KW-0472">Membrane</keyword>
<gene>
    <name evidence="3" type="ordered locus">ROP_03800</name>
</gene>
<reference evidence="3 4" key="1">
    <citation type="submission" date="2009-03" db="EMBL/GenBank/DDBJ databases">
        <title>Comparison of the complete genome sequences of Rhodococcus erythropolis PR4 and Rhodococcus opacus B4.</title>
        <authorList>
            <person name="Takarada H."/>
            <person name="Sekine M."/>
            <person name="Hosoyama A."/>
            <person name="Yamada R."/>
            <person name="Fujisawa T."/>
            <person name="Omata S."/>
            <person name="Shimizu A."/>
            <person name="Tsukatani N."/>
            <person name="Tanikawa S."/>
            <person name="Fujita N."/>
            <person name="Harayama S."/>
        </authorList>
    </citation>
    <scope>NUCLEOTIDE SEQUENCE [LARGE SCALE GENOMIC DNA]</scope>
    <source>
        <strain evidence="3 4">B4</strain>
    </source>
</reference>
<dbReference type="EMBL" id="AP011115">
    <property type="protein sequence ID" value="BAH48627.1"/>
    <property type="molecule type" value="Genomic_DNA"/>
</dbReference>
<feature type="region of interest" description="Disordered" evidence="1">
    <location>
        <begin position="182"/>
        <end position="204"/>
    </location>
</feature>
<proteinExistence type="predicted"/>
<dbReference type="Proteomes" id="UP000002212">
    <property type="component" value="Chromosome"/>
</dbReference>
<evidence type="ECO:0000256" key="2">
    <source>
        <dbReference type="SAM" id="Phobius"/>
    </source>
</evidence>
<protein>
    <submittedName>
        <fullName evidence="3">Uncharacterized protein</fullName>
    </submittedName>
</protein>
<feature type="compositionally biased region" description="Pro residues" evidence="1">
    <location>
        <begin position="189"/>
        <end position="200"/>
    </location>
</feature>
<dbReference type="PATRIC" id="fig|632772.20.peg.425"/>
<accession>C1ARF0</accession>
<feature type="transmembrane region" description="Helical" evidence="2">
    <location>
        <begin position="143"/>
        <end position="164"/>
    </location>
</feature>
<evidence type="ECO:0000256" key="1">
    <source>
        <dbReference type="SAM" id="MobiDB-lite"/>
    </source>
</evidence>
<evidence type="ECO:0000313" key="4">
    <source>
        <dbReference type="Proteomes" id="UP000002212"/>
    </source>
</evidence>
<dbReference type="KEGG" id="rop:ROP_03800"/>
<feature type="compositionally biased region" description="Basic residues" evidence="1">
    <location>
        <begin position="130"/>
        <end position="139"/>
    </location>
</feature>
<organism evidence="3 4">
    <name type="scientific">Rhodococcus opacus (strain B4)</name>
    <dbReference type="NCBI Taxonomy" id="632772"/>
    <lineage>
        <taxon>Bacteria</taxon>
        <taxon>Bacillati</taxon>
        <taxon>Actinomycetota</taxon>
        <taxon>Actinomycetes</taxon>
        <taxon>Mycobacteriales</taxon>
        <taxon>Nocardiaceae</taxon>
        <taxon>Rhodococcus</taxon>
    </lineage>
</organism>
<name>C1ARF0_RHOOB</name>
<evidence type="ECO:0000313" key="3">
    <source>
        <dbReference type="EMBL" id="BAH48627.1"/>
    </source>
</evidence>
<keyword evidence="2" id="KW-1133">Transmembrane helix</keyword>
<keyword evidence="2" id="KW-0812">Transmembrane</keyword>
<sequence length="332" mass="34792">MSDSGHLMIEYGRGAVSGQDVNEAVAGLFRSIASNCRGSALPDRLHESLVETTDLDALLQSVRLAIAPDLDPAEEERKRCQLARLVAATKGRPRPDGPTVEERAAGEKPPPVAAGSTLASPGWFPPVRNPWHRRRRRPSRRQGALGVVAILILFAAVVAAPRAWSELRRGWDAVLNPVNAEEQNQIRPVSPPPPEPPVGLPTPAMSDAGRVPPPVDVGAPGSAGPITLVTATRANGECGPGQACAIRVDVHLDPAATVDAVTWRVNVYDRCSGEVRAGGDVSERVQPGSQQVYGVVRTDLPAGAALAVAAITSAPATAASEPLLMPAENARC</sequence>
<dbReference type="HOGENOM" id="CLU_670614_0_0_11"/>
<feature type="region of interest" description="Disordered" evidence="1">
    <location>
        <begin position="88"/>
        <end position="139"/>
    </location>
</feature>
<dbReference type="AlphaFoldDB" id="C1ARF0"/>